<dbReference type="InterPro" id="IPR003439">
    <property type="entry name" value="ABC_transporter-like_ATP-bd"/>
</dbReference>
<evidence type="ECO:0000256" key="3">
    <source>
        <dbReference type="ARBA" id="ARBA00022737"/>
    </source>
</evidence>
<dbReference type="Gene3D" id="3.40.50.300">
    <property type="entry name" value="P-loop containing nucleotide triphosphate hydrolases"/>
    <property type="match status" value="1"/>
</dbReference>
<keyword evidence="5 7" id="KW-0067">ATP-binding</keyword>
<organism evidence="7 8">
    <name type="scientific">Pseudooceanicola spongiae</name>
    <dbReference type="NCBI Taxonomy" id="2613965"/>
    <lineage>
        <taxon>Bacteria</taxon>
        <taxon>Pseudomonadati</taxon>
        <taxon>Pseudomonadota</taxon>
        <taxon>Alphaproteobacteria</taxon>
        <taxon>Rhodobacterales</taxon>
        <taxon>Paracoccaceae</taxon>
        <taxon>Pseudooceanicola</taxon>
    </lineage>
</organism>
<evidence type="ECO:0000256" key="5">
    <source>
        <dbReference type="ARBA" id="ARBA00022840"/>
    </source>
</evidence>
<keyword evidence="3" id="KW-0677">Repeat</keyword>
<dbReference type="PANTHER" id="PTHR43790:SF9">
    <property type="entry name" value="GALACTOFURANOSE TRANSPORTER ATP-BINDING PROTEIN YTFR"/>
    <property type="match status" value="1"/>
</dbReference>
<dbReference type="EMBL" id="CP045201">
    <property type="protein sequence ID" value="QOL80496.1"/>
    <property type="molecule type" value="Genomic_DNA"/>
</dbReference>
<keyword evidence="8" id="KW-1185">Reference proteome</keyword>
<evidence type="ECO:0000313" key="8">
    <source>
        <dbReference type="Proteomes" id="UP000594118"/>
    </source>
</evidence>
<gene>
    <name evidence="7" type="ORF">F3W81_06520</name>
</gene>
<evidence type="ECO:0000313" key="7">
    <source>
        <dbReference type="EMBL" id="QOL80496.1"/>
    </source>
</evidence>
<dbReference type="KEGG" id="pshq:F3W81_06520"/>
<dbReference type="AlphaFoldDB" id="A0A7L9WM87"/>
<keyword evidence="1" id="KW-0813">Transport</keyword>
<proteinExistence type="predicted"/>
<evidence type="ECO:0000256" key="1">
    <source>
        <dbReference type="ARBA" id="ARBA00022448"/>
    </source>
</evidence>
<evidence type="ECO:0000256" key="4">
    <source>
        <dbReference type="ARBA" id="ARBA00022741"/>
    </source>
</evidence>
<evidence type="ECO:0000259" key="6">
    <source>
        <dbReference type="Pfam" id="PF00005"/>
    </source>
</evidence>
<dbReference type="InterPro" id="IPR050107">
    <property type="entry name" value="ABC_carbohydrate_import_ATPase"/>
</dbReference>
<reference evidence="7 8" key="1">
    <citation type="submission" date="2019-10" db="EMBL/GenBank/DDBJ databases">
        <title>Pseudopuniceibacterium sp. HQ09 islated from Antarctica.</title>
        <authorList>
            <person name="Liao L."/>
            <person name="Su S."/>
            <person name="Chen B."/>
            <person name="Yu Y."/>
        </authorList>
    </citation>
    <scope>NUCLEOTIDE SEQUENCE [LARGE SCALE GENOMIC DNA]</scope>
    <source>
        <strain evidence="7 8">HQ09</strain>
    </source>
</reference>
<protein>
    <submittedName>
        <fullName evidence="7">ATP-binding cassette domain-containing protein</fullName>
    </submittedName>
</protein>
<keyword evidence="2" id="KW-0762">Sugar transport</keyword>
<keyword evidence="4" id="KW-0547">Nucleotide-binding</keyword>
<dbReference type="GO" id="GO:0016887">
    <property type="term" value="F:ATP hydrolysis activity"/>
    <property type="evidence" value="ECO:0007669"/>
    <property type="project" value="InterPro"/>
</dbReference>
<dbReference type="InterPro" id="IPR027417">
    <property type="entry name" value="P-loop_NTPase"/>
</dbReference>
<feature type="domain" description="ABC transporter" evidence="6">
    <location>
        <begin position="13"/>
        <end position="122"/>
    </location>
</feature>
<accession>A0A7L9WM87</accession>
<dbReference type="PANTHER" id="PTHR43790">
    <property type="entry name" value="CARBOHYDRATE TRANSPORT ATP-BINDING PROTEIN MG119-RELATED"/>
    <property type="match status" value="1"/>
</dbReference>
<evidence type="ECO:0000256" key="2">
    <source>
        <dbReference type="ARBA" id="ARBA00022597"/>
    </source>
</evidence>
<sequence>MLCVEKLRGLSRLDSVDFAVKPGEVHALLGENEAGKSTPVNIACGLYAPDEGHIGIDGKPVTLAGARDAAAMGIGMAHQHFKLVSAFSVLENIMLFNPRRPAAQVARVAGASRLLIWTGLSQPARKTCAMPRASVRSVLFLIAQRAALT</sequence>
<dbReference type="Proteomes" id="UP000594118">
    <property type="component" value="Chromosome"/>
</dbReference>
<name>A0A7L9WM87_9RHOB</name>
<dbReference type="SUPFAM" id="SSF52540">
    <property type="entry name" value="P-loop containing nucleoside triphosphate hydrolases"/>
    <property type="match status" value="1"/>
</dbReference>
<dbReference type="Pfam" id="PF00005">
    <property type="entry name" value="ABC_tran"/>
    <property type="match status" value="1"/>
</dbReference>
<dbReference type="GO" id="GO:0005524">
    <property type="term" value="F:ATP binding"/>
    <property type="evidence" value="ECO:0007669"/>
    <property type="project" value="UniProtKB-KW"/>
</dbReference>